<dbReference type="PIRSF" id="PIRSF000137">
    <property type="entry name" value="Alcohol_oxidase"/>
    <property type="match status" value="1"/>
</dbReference>
<organism evidence="8 9">
    <name type="scientific">Amanita thiersii Skay4041</name>
    <dbReference type="NCBI Taxonomy" id="703135"/>
    <lineage>
        <taxon>Eukaryota</taxon>
        <taxon>Fungi</taxon>
        <taxon>Dikarya</taxon>
        <taxon>Basidiomycota</taxon>
        <taxon>Agaricomycotina</taxon>
        <taxon>Agaricomycetes</taxon>
        <taxon>Agaricomycetidae</taxon>
        <taxon>Agaricales</taxon>
        <taxon>Pluteineae</taxon>
        <taxon>Amanitaceae</taxon>
        <taxon>Amanita</taxon>
    </lineage>
</organism>
<keyword evidence="3" id="KW-0285">Flavoprotein</keyword>
<evidence type="ECO:0000256" key="2">
    <source>
        <dbReference type="ARBA" id="ARBA00010790"/>
    </source>
</evidence>
<accession>A0A2A9NBY3</accession>
<dbReference type="Proteomes" id="UP000242287">
    <property type="component" value="Unassembled WGS sequence"/>
</dbReference>
<proteinExistence type="inferred from homology"/>
<keyword evidence="9" id="KW-1185">Reference proteome</keyword>
<dbReference type="InterPro" id="IPR036188">
    <property type="entry name" value="FAD/NAD-bd_sf"/>
</dbReference>
<evidence type="ECO:0000313" key="8">
    <source>
        <dbReference type="EMBL" id="PFH46834.1"/>
    </source>
</evidence>
<dbReference type="Gene3D" id="3.30.560.10">
    <property type="entry name" value="Glucose Oxidase, domain 3"/>
    <property type="match status" value="1"/>
</dbReference>
<evidence type="ECO:0000256" key="1">
    <source>
        <dbReference type="ARBA" id="ARBA00001974"/>
    </source>
</evidence>
<evidence type="ECO:0000256" key="4">
    <source>
        <dbReference type="ARBA" id="ARBA00022827"/>
    </source>
</evidence>
<evidence type="ECO:0000259" key="7">
    <source>
        <dbReference type="PROSITE" id="PS00624"/>
    </source>
</evidence>
<dbReference type="Pfam" id="PF00732">
    <property type="entry name" value="GMC_oxred_N"/>
    <property type="match status" value="1"/>
</dbReference>
<comment type="similarity">
    <text evidence="2">Belongs to the GMC oxidoreductase family.</text>
</comment>
<feature type="non-terminal residue" evidence="8">
    <location>
        <position position="1"/>
    </location>
</feature>
<name>A0A2A9NBY3_9AGAR</name>
<dbReference type="Pfam" id="PF05199">
    <property type="entry name" value="GMC_oxred_C"/>
    <property type="match status" value="1"/>
</dbReference>
<dbReference type="PANTHER" id="PTHR11552:SF147">
    <property type="entry name" value="CHOLINE DEHYDROGENASE, MITOCHONDRIAL"/>
    <property type="match status" value="1"/>
</dbReference>
<dbReference type="OrthoDB" id="269227at2759"/>
<dbReference type="PANTHER" id="PTHR11552">
    <property type="entry name" value="GLUCOSE-METHANOL-CHOLINE GMC OXIDOREDUCTASE"/>
    <property type="match status" value="1"/>
</dbReference>
<protein>
    <submittedName>
        <fullName evidence="8">GMC oxidoreductase</fullName>
    </submittedName>
</protein>
<dbReference type="AlphaFoldDB" id="A0A2A9NBY3"/>
<sequence length="461" mass="50067">NEHFVPPANNHNITGEFDPTVHLFSGVNSVSLPGFAQVTDKLVFEATKQLSDKFPFNRHMNGGNHLGIGWMQSTVTHEGRRSSSAVSYLNDQVLRRKNLDVLIHAQVTRLITTPHKIRDIHQVSARKAEFVMRGTTGPFHTVSAEHEVILSAGSIGTPHILHHSGIGDSTFLKSIGISPIVNLPSVGRNLTDHPLVISSWRVNSTQTLDDLSRNETVLAQALKQWQEEKQGPLVIQPITHAGFLRLGSEVLNQALQAAGLENDPAASDRTPHIEIALAVSFDIKSFRNGGQVGELPLTGNFMTMATGVVSPVSRGSVLPSSSFPFDTPQIDVAFLDSEFDLIALKESVRSAAQFLSAPAWTDYVVEPFTIGLAEGLAHDGDEALTNYVRNRTVTFFHPVSTAAMSPNDASWGVVDPDLKLKKVAGVRVVDASVFPIIPAAHTQVPVYVIAERAADLIKLKH</sequence>
<dbReference type="Gene3D" id="3.50.50.60">
    <property type="entry name" value="FAD/NAD(P)-binding domain"/>
    <property type="match status" value="1"/>
</dbReference>
<evidence type="ECO:0000256" key="6">
    <source>
        <dbReference type="PIRSR" id="PIRSR000137-2"/>
    </source>
</evidence>
<dbReference type="InterPro" id="IPR000172">
    <property type="entry name" value="GMC_OxRdtase_N"/>
</dbReference>
<feature type="binding site" evidence="6">
    <location>
        <position position="107"/>
    </location>
    <ligand>
        <name>FAD</name>
        <dbReference type="ChEBI" id="CHEBI:57692"/>
    </ligand>
</feature>
<evidence type="ECO:0000256" key="3">
    <source>
        <dbReference type="ARBA" id="ARBA00022630"/>
    </source>
</evidence>
<feature type="active site" description="Proton donor" evidence="5">
    <location>
        <position position="397"/>
    </location>
</feature>
<evidence type="ECO:0000313" key="9">
    <source>
        <dbReference type="Proteomes" id="UP000242287"/>
    </source>
</evidence>
<dbReference type="EMBL" id="KZ302155">
    <property type="protein sequence ID" value="PFH46834.1"/>
    <property type="molecule type" value="Genomic_DNA"/>
</dbReference>
<dbReference type="SUPFAM" id="SSF51905">
    <property type="entry name" value="FAD/NAD(P)-binding domain"/>
    <property type="match status" value="1"/>
</dbReference>
<dbReference type="GO" id="GO:0016614">
    <property type="term" value="F:oxidoreductase activity, acting on CH-OH group of donors"/>
    <property type="evidence" value="ECO:0007669"/>
    <property type="project" value="InterPro"/>
</dbReference>
<dbReference type="InterPro" id="IPR012132">
    <property type="entry name" value="GMC_OxRdtase"/>
</dbReference>
<evidence type="ECO:0000256" key="5">
    <source>
        <dbReference type="PIRSR" id="PIRSR000137-1"/>
    </source>
</evidence>
<feature type="domain" description="Glucose-methanol-choline oxidoreductase N-terminal" evidence="7">
    <location>
        <begin position="153"/>
        <end position="167"/>
    </location>
</feature>
<reference evidence="8 9" key="1">
    <citation type="submission" date="2014-02" db="EMBL/GenBank/DDBJ databases">
        <title>Transposable element dynamics among asymbiotic and ectomycorrhizal Amanita fungi.</title>
        <authorList>
            <consortium name="DOE Joint Genome Institute"/>
            <person name="Hess J."/>
            <person name="Skrede I."/>
            <person name="Wolfe B."/>
            <person name="LaButti K."/>
            <person name="Ohm R.A."/>
            <person name="Grigoriev I.V."/>
            <person name="Pringle A."/>
        </authorList>
    </citation>
    <scope>NUCLEOTIDE SEQUENCE [LARGE SCALE GENOMIC DNA]</scope>
    <source>
        <strain evidence="8 9">SKay4041</strain>
    </source>
</reference>
<comment type="cofactor">
    <cofactor evidence="1 6">
        <name>FAD</name>
        <dbReference type="ChEBI" id="CHEBI:57692"/>
    </cofactor>
</comment>
<feature type="active site" description="Proton acceptor" evidence="5">
    <location>
        <position position="441"/>
    </location>
</feature>
<dbReference type="STRING" id="703135.A0A2A9NBY3"/>
<dbReference type="InterPro" id="IPR007867">
    <property type="entry name" value="GMC_OxRtase_C"/>
</dbReference>
<gene>
    <name evidence="8" type="ORF">AMATHDRAFT_153659</name>
</gene>
<keyword evidence="4 6" id="KW-0274">FAD</keyword>
<dbReference type="PROSITE" id="PS00624">
    <property type="entry name" value="GMC_OXRED_2"/>
    <property type="match status" value="1"/>
</dbReference>
<dbReference type="SUPFAM" id="SSF54373">
    <property type="entry name" value="FAD-linked reductases, C-terminal domain"/>
    <property type="match status" value="1"/>
</dbReference>
<dbReference type="GO" id="GO:0050660">
    <property type="term" value="F:flavin adenine dinucleotide binding"/>
    <property type="evidence" value="ECO:0007669"/>
    <property type="project" value="InterPro"/>
</dbReference>